<protein>
    <submittedName>
        <fullName evidence="2">TIR domain-containing protein</fullName>
    </submittedName>
</protein>
<evidence type="ECO:0000313" key="2">
    <source>
        <dbReference type="EMBL" id="MBF0636000.1"/>
    </source>
</evidence>
<evidence type="ECO:0000313" key="3">
    <source>
        <dbReference type="Proteomes" id="UP000619838"/>
    </source>
</evidence>
<evidence type="ECO:0000259" key="1">
    <source>
        <dbReference type="PROSITE" id="PS51534"/>
    </source>
</evidence>
<keyword evidence="3" id="KW-1185">Reference proteome</keyword>
<sequence>MESPKTFISYSWSSPQHEEWVLNLATELRESGVDVTLDKWDLKEGHDSNAFMEKMVTDYSVKKVIIVCDESYAKKADSRSGGVGTETQIISSEIYSSVNQGKFVAVIAEKDDEGKAH</sequence>
<dbReference type="InterPro" id="IPR035897">
    <property type="entry name" value="Toll_tir_struct_dom_sf"/>
</dbReference>
<dbReference type="EMBL" id="JADGII010000002">
    <property type="protein sequence ID" value="MBF0636000.1"/>
    <property type="molecule type" value="Genomic_DNA"/>
</dbReference>
<organism evidence="2 3">
    <name type="scientific">Prosthecochloris ethylica</name>
    <dbReference type="NCBI Taxonomy" id="2743976"/>
    <lineage>
        <taxon>Bacteria</taxon>
        <taxon>Pseudomonadati</taxon>
        <taxon>Chlorobiota</taxon>
        <taxon>Chlorobiia</taxon>
        <taxon>Chlorobiales</taxon>
        <taxon>Chlorobiaceae</taxon>
        <taxon>Prosthecochloris</taxon>
    </lineage>
</organism>
<name>A0ABR9XPN4_9CHLB</name>
<dbReference type="SUPFAM" id="SSF52200">
    <property type="entry name" value="Toll/Interleukin receptor TIR domain"/>
    <property type="match status" value="1"/>
</dbReference>
<dbReference type="Proteomes" id="UP000619838">
    <property type="component" value="Unassembled WGS sequence"/>
</dbReference>
<comment type="caution">
    <text evidence="2">The sequence shown here is derived from an EMBL/GenBank/DDBJ whole genome shotgun (WGS) entry which is preliminary data.</text>
</comment>
<dbReference type="PROSITE" id="PS51534">
    <property type="entry name" value="SEFIR"/>
    <property type="match status" value="1"/>
</dbReference>
<dbReference type="Pfam" id="PF08357">
    <property type="entry name" value="SEFIR"/>
    <property type="match status" value="1"/>
</dbReference>
<dbReference type="InterPro" id="IPR013568">
    <property type="entry name" value="SEFIR_dom"/>
</dbReference>
<dbReference type="Gene3D" id="3.40.50.10140">
    <property type="entry name" value="Toll/interleukin-1 receptor homology (TIR) domain"/>
    <property type="match status" value="1"/>
</dbReference>
<gene>
    <name evidence="2" type="ORF">INT08_02210</name>
</gene>
<feature type="domain" description="SEFIR" evidence="1">
    <location>
        <begin position="3"/>
        <end position="117"/>
    </location>
</feature>
<reference evidence="2 3" key="1">
    <citation type="journal article" date="2020" name="Microorganisms">
        <title>Simultaneous Genome Sequencing of Prosthecochloris ethylica and Desulfuromonas acetoxidans within a Syntrophic Mixture Reveals Unique Pili and Protein Interactions.</title>
        <authorList>
            <person name="Kyndt J.A."/>
            <person name="Van Beeumen J.J."/>
            <person name="Meyer T.E."/>
        </authorList>
    </citation>
    <scope>NUCLEOTIDE SEQUENCE [LARGE SCALE GENOMIC DNA]</scope>
    <source>
        <strain evidence="2 3">N3</strain>
    </source>
</reference>
<proteinExistence type="predicted"/>
<accession>A0ABR9XPN4</accession>